<dbReference type="SMART" id="SM00382">
    <property type="entry name" value="AAA"/>
    <property type="match status" value="1"/>
</dbReference>
<evidence type="ECO:0000256" key="4">
    <source>
        <dbReference type="ARBA" id="ARBA00022519"/>
    </source>
</evidence>
<comment type="subcellular location">
    <subcellularLocation>
        <location evidence="1">Cell inner membrane</location>
        <topology evidence="1">Multi-pass membrane protein</topology>
    </subcellularLocation>
</comment>
<dbReference type="InterPro" id="IPR036640">
    <property type="entry name" value="ABC1_TM_sf"/>
</dbReference>
<evidence type="ECO:0000256" key="5">
    <source>
        <dbReference type="ARBA" id="ARBA00022692"/>
    </source>
</evidence>
<keyword evidence="8 11" id="KW-1133">Transmembrane helix</keyword>
<evidence type="ECO:0000256" key="9">
    <source>
        <dbReference type="ARBA" id="ARBA00023136"/>
    </source>
</evidence>
<evidence type="ECO:0000313" key="14">
    <source>
        <dbReference type="EMBL" id="MBL7629087.1"/>
    </source>
</evidence>
<evidence type="ECO:0000259" key="13">
    <source>
        <dbReference type="PROSITE" id="PS50929"/>
    </source>
</evidence>
<dbReference type="FunFam" id="3.40.50.300:FF:000221">
    <property type="entry name" value="Multidrug ABC transporter ATP-binding protein"/>
    <property type="match status" value="1"/>
</dbReference>
<dbReference type="GO" id="GO:0005524">
    <property type="term" value="F:ATP binding"/>
    <property type="evidence" value="ECO:0007669"/>
    <property type="project" value="UniProtKB-KW"/>
</dbReference>
<dbReference type="InterPro" id="IPR039421">
    <property type="entry name" value="Type_1_exporter"/>
</dbReference>
<dbReference type="Gene3D" id="3.40.50.300">
    <property type="entry name" value="P-loop containing nucleotide triphosphate hydrolases"/>
    <property type="match status" value="1"/>
</dbReference>
<dbReference type="Proteomes" id="UP000604475">
    <property type="component" value="Unassembled WGS sequence"/>
</dbReference>
<dbReference type="EMBL" id="JAEACQ010000209">
    <property type="protein sequence ID" value="MBL7629087.1"/>
    <property type="molecule type" value="Genomic_DNA"/>
</dbReference>
<accession>A0A937UPH2</accession>
<name>A0A937UPH2_9ACTN</name>
<comment type="similarity">
    <text evidence="10">Belongs to the ABC transporter superfamily. Siderophore-Fe(3+) uptake transporter (SIUT) (TC 3.A.1.21) family.</text>
</comment>
<evidence type="ECO:0000256" key="6">
    <source>
        <dbReference type="ARBA" id="ARBA00022741"/>
    </source>
</evidence>
<dbReference type="InterPro" id="IPR017871">
    <property type="entry name" value="ABC_transporter-like_CS"/>
</dbReference>
<feature type="transmembrane region" description="Helical" evidence="11">
    <location>
        <begin position="245"/>
        <end position="272"/>
    </location>
</feature>
<feature type="transmembrane region" description="Helical" evidence="11">
    <location>
        <begin position="23"/>
        <end position="45"/>
    </location>
</feature>
<keyword evidence="5 11" id="KW-0812">Transmembrane</keyword>
<keyword evidence="9 11" id="KW-0472">Membrane</keyword>
<keyword evidence="7 14" id="KW-0067">ATP-binding</keyword>
<dbReference type="InterPro" id="IPR003593">
    <property type="entry name" value="AAA+_ATPase"/>
</dbReference>
<dbReference type="GO" id="GO:0034040">
    <property type="term" value="F:ATPase-coupled lipid transmembrane transporter activity"/>
    <property type="evidence" value="ECO:0007669"/>
    <property type="project" value="TreeGrafter"/>
</dbReference>
<dbReference type="PROSITE" id="PS50929">
    <property type="entry name" value="ABC_TM1F"/>
    <property type="match status" value="1"/>
</dbReference>
<dbReference type="InterPro" id="IPR027417">
    <property type="entry name" value="P-loop_NTPase"/>
</dbReference>
<dbReference type="AlphaFoldDB" id="A0A937UPH2"/>
<dbReference type="GO" id="GO:0005886">
    <property type="term" value="C:plasma membrane"/>
    <property type="evidence" value="ECO:0007669"/>
    <property type="project" value="UniProtKB-SubCell"/>
</dbReference>
<dbReference type="InterPro" id="IPR011527">
    <property type="entry name" value="ABC1_TM_dom"/>
</dbReference>
<dbReference type="Pfam" id="PF00664">
    <property type="entry name" value="ABC_membrane"/>
    <property type="match status" value="1"/>
</dbReference>
<evidence type="ECO:0000256" key="10">
    <source>
        <dbReference type="ARBA" id="ARBA00023455"/>
    </source>
</evidence>
<dbReference type="Gene3D" id="1.20.1560.10">
    <property type="entry name" value="ABC transporter type 1, transmembrane domain"/>
    <property type="match status" value="1"/>
</dbReference>
<comment type="caution">
    <text evidence="14">The sequence shown here is derived from an EMBL/GenBank/DDBJ whole genome shotgun (WGS) entry which is preliminary data.</text>
</comment>
<dbReference type="PROSITE" id="PS50893">
    <property type="entry name" value="ABC_TRANSPORTER_2"/>
    <property type="match status" value="1"/>
</dbReference>
<proteinExistence type="inferred from homology"/>
<dbReference type="Pfam" id="PF00005">
    <property type="entry name" value="ABC_tran"/>
    <property type="match status" value="1"/>
</dbReference>
<feature type="domain" description="ABC transmembrane type-1" evidence="13">
    <location>
        <begin position="23"/>
        <end position="293"/>
    </location>
</feature>
<gene>
    <name evidence="14" type="ORF">I7412_18370</name>
</gene>
<evidence type="ECO:0000256" key="7">
    <source>
        <dbReference type="ARBA" id="ARBA00022840"/>
    </source>
</evidence>
<keyword evidence="2" id="KW-0813">Transport</keyword>
<dbReference type="PANTHER" id="PTHR24221">
    <property type="entry name" value="ATP-BINDING CASSETTE SUB-FAMILY B"/>
    <property type="match status" value="1"/>
</dbReference>
<protein>
    <submittedName>
        <fullName evidence="14">ABC transporter ATP-binding protein</fullName>
    </submittedName>
</protein>
<keyword evidence="3" id="KW-1003">Cell membrane</keyword>
<keyword evidence="4" id="KW-0997">Cell inner membrane</keyword>
<dbReference type="SUPFAM" id="SSF52540">
    <property type="entry name" value="P-loop containing nucleoside triphosphate hydrolases"/>
    <property type="match status" value="1"/>
</dbReference>
<dbReference type="PROSITE" id="PS00211">
    <property type="entry name" value="ABC_TRANSPORTER_1"/>
    <property type="match status" value="1"/>
</dbReference>
<evidence type="ECO:0000256" key="3">
    <source>
        <dbReference type="ARBA" id="ARBA00022475"/>
    </source>
</evidence>
<evidence type="ECO:0000259" key="12">
    <source>
        <dbReference type="PROSITE" id="PS50893"/>
    </source>
</evidence>
<feature type="transmembrane region" description="Helical" evidence="11">
    <location>
        <begin position="152"/>
        <end position="171"/>
    </location>
</feature>
<evidence type="ECO:0000313" key="15">
    <source>
        <dbReference type="Proteomes" id="UP000604475"/>
    </source>
</evidence>
<evidence type="ECO:0000256" key="1">
    <source>
        <dbReference type="ARBA" id="ARBA00004429"/>
    </source>
</evidence>
<feature type="domain" description="ABC transporter" evidence="12">
    <location>
        <begin position="338"/>
        <end position="571"/>
    </location>
</feature>
<feature type="transmembrane region" description="Helical" evidence="11">
    <location>
        <begin position="57"/>
        <end position="78"/>
    </location>
</feature>
<dbReference type="SUPFAM" id="SSF90123">
    <property type="entry name" value="ABC transporter transmembrane region"/>
    <property type="match status" value="1"/>
</dbReference>
<reference evidence="14" key="1">
    <citation type="submission" date="2020-12" db="EMBL/GenBank/DDBJ databases">
        <title>Genomic characterization of non-nitrogen-fixing Frankia strains.</title>
        <authorList>
            <person name="Carlos-Shanley C."/>
            <person name="Guerra T."/>
            <person name="Hahn D."/>
        </authorList>
    </citation>
    <scope>NUCLEOTIDE SEQUENCE</scope>
    <source>
        <strain evidence="14">CN6</strain>
    </source>
</reference>
<evidence type="ECO:0000256" key="8">
    <source>
        <dbReference type="ARBA" id="ARBA00022989"/>
    </source>
</evidence>
<evidence type="ECO:0000256" key="2">
    <source>
        <dbReference type="ARBA" id="ARBA00022448"/>
    </source>
</evidence>
<dbReference type="GO" id="GO:0016887">
    <property type="term" value="F:ATP hydrolysis activity"/>
    <property type="evidence" value="ECO:0007669"/>
    <property type="project" value="InterPro"/>
</dbReference>
<sequence length="577" mass="60497">MAADLAVADLAELRRPVRGRVTVAAGLQALAAALAVTPAVVLVEIARRLLNGSGQPVWPLAWVAVGLLVARFALYASASLLSHLADADLAYLLRRRLTDQLSALPLSWFAGGVSAQVRTTAQDDVATLHHAVAHARGDLAAAVAGPAVVVGYLLWVDWSLALVTVALVGAAQAIRMRLKVRATDEVGRVAAAGAELTAAVLETVRGISVVKAFAGGRGAPRFTAAAAEYVDADERAQRIFVRPRAVARATVAPATVVCAVTAAGTGLVAAGWSDPVNLVAFALLGVGLFEQLTPIYLAQDLRVRSRTAARRIGDLLREPRQATVEPARARAVGEPLTVEFDDVHFGYQDAHRVLRGVTATLAPGTVTALVGPSGAGKSTLAMLLARFADVGEGAIRLGGADLRDIDRDDLYRHVGFLLQDVVLLRRSIRDNIALADPAATEDAVRAAARAAAVDDRILALPRGYDSVAGEDAHLSGGEAQRVAIARTLLAGTPIVVLDEATAFADPDSEAAIQDALAALAAGRTLLVIAHRLYTITEADQILVLDDGRLVERGRHDELLAADGRYAQLWHAQQGGRP</sequence>
<keyword evidence="6" id="KW-0547">Nucleotide-binding</keyword>
<evidence type="ECO:0000256" key="11">
    <source>
        <dbReference type="SAM" id="Phobius"/>
    </source>
</evidence>
<dbReference type="RefSeq" id="WP_202999264.1">
    <property type="nucleotide sequence ID" value="NZ_JADWYU010000139.1"/>
</dbReference>
<feature type="transmembrane region" description="Helical" evidence="11">
    <location>
        <begin position="278"/>
        <end position="297"/>
    </location>
</feature>
<keyword evidence="15" id="KW-1185">Reference proteome</keyword>
<dbReference type="InterPro" id="IPR003439">
    <property type="entry name" value="ABC_transporter-like_ATP-bd"/>
</dbReference>
<dbReference type="GO" id="GO:0140359">
    <property type="term" value="F:ABC-type transporter activity"/>
    <property type="evidence" value="ECO:0007669"/>
    <property type="project" value="InterPro"/>
</dbReference>
<organism evidence="14 15">
    <name type="scientific">Frankia nepalensis</name>
    <dbReference type="NCBI Taxonomy" id="1836974"/>
    <lineage>
        <taxon>Bacteria</taxon>
        <taxon>Bacillati</taxon>
        <taxon>Actinomycetota</taxon>
        <taxon>Actinomycetes</taxon>
        <taxon>Frankiales</taxon>
        <taxon>Frankiaceae</taxon>
        <taxon>Frankia</taxon>
    </lineage>
</organism>
<dbReference type="PANTHER" id="PTHR24221:SF654">
    <property type="entry name" value="ATP-BINDING CASSETTE SUB-FAMILY B MEMBER 6"/>
    <property type="match status" value="1"/>
</dbReference>